<dbReference type="GO" id="GO:0016887">
    <property type="term" value="F:ATP hydrolysis activity"/>
    <property type="evidence" value="ECO:0007669"/>
    <property type="project" value="InterPro"/>
</dbReference>
<feature type="domain" description="Clp R" evidence="7">
    <location>
        <begin position="8"/>
        <end position="178"/>
    </location>
</feature>
<dbReference type="KEGG" id="nta:107791290"/>
<dbReference type="GeneID" id="107791290"/>
<dbReference type="PANTHER" id="PTHR43572">
    <property type="entry name" value="CHAPERONE PROTEIN CLPD, CHLOROPLASTIC"/>
    <property type="match status" value="1"/>
</dbReference>
<reference evidence="8" key="1">
    <citation type="journal article" date="2014" name="Nat. Commun.">
        <title>The tobacco genome sequence and its comparison with those of tomato and potato.</title>
        <authorList>
            <person name="Sierro N."/>
            <person name="Battey J.N."/>
            <person name="Ouadi S."/>
            <person name="Bakaher N."/>
            <person name="Bovet L."/>
            <person name="Willig A."/>
            <person name="Goepfert S."/>
            <person name="Peitsch M.C."/>
            <person name="Ivanov N.V."/>
        </authorList>
    </citation>
    <scope>NUCLEOTIDE SEQUENCE [LARGE SCALE GENOMIC DNA]</scope>
</reference>
<dbReference type="SUPFAM" id="SSF52540">
    <property type="entry name" value="P-loop containing nucleoside triphosphate hydrolases"/>
    <property type="match status" value="1"/>
</dbReference>
<dbReference type="InterPro" id="IPR027417">
    <property type="entry name" value="P-loop_NTPase"/>
</dbReference>
<organism evidence="8 9">
    <name type="scientific">Nicotiana tabacum</name>
    <name type="common">Common tobacco</name>
    <dbReference type="NCBI Taxonomy" id="4097"/>
    <lineage>
        <taxon>Eukaryota</taxon>
        <taxon>Viridiplantae</taxon>
        <taxon>Streptophyta</taxon>
        <taxon>Embryophyta</taxon>
        <taxon>Tracheophyta</taxon>
        <taxon>Spermatophyta</taxon>
        <taxon>Magnoliopsida</taxon>
        <taxon>eudicotyledons</taxon>
        <taxon>Gunneridae</taxon>
        <taxon>Pentapetalae</taxon>
        <taxon>asterids</taxon>
        <taxon>lamiids</taxon>
        <taxon>Solanales</taxon>
        <taxon>Solanaceae</taxon>
        <taxon>Nicotianoideae</taxon>
        <taxon>Nicotianeae</taxon>
        <taxon>Nicotiana</taxon>
    </lineage>
</organism>
<sequence length="846" mass="94290">MRSGGCTVQQALTAEAASIVKQAVVLAKRRGHAQVTPLHVANTMLSSSAGLLRTACLQSHSHPLQCKALELCFNVALNRLPTSSSSSSSPMMLIHHHHHQHQHPSISNALVAAFKRAQAHQRRGSIENQQQPLLAVKIDLEQLIISILDDPSVSRVMREAGFSSTQVKINVEQAVSLELSSQNNPSPNINSKPKENNNNVFLSNASNKVIAPSFPVKDEDVMSVVENLINKRRKAIVIVGECLGSLEGVIKGVMEKVDKEIKLISVPLSTFANIQREEVEQRIGELTCLVKSLVNKGVVLYLGDLQWITDYRANNNNSSGQGNNFSYCFSVEHMIMELGKLVCNIGENGKLWLVGISTFQTYIRCRTGHNSLESIWGLHPITIPAGSLGLSLNSDSDTQLEVRSKTCENGSSGMIIDSENQEKQLLTCCADCSAKYEAEVLNLQNSASNIDSTLSSLPSWLKDERQRLNNSHHDQSCVSMKELCKKWNTICNSSHKKTKTFERSLTFPSTSPSSSMITSFSLDQQYTNLHHSHHLPFLDPKQTCREKGSTRLRIYIPESPDPRNVCSSNPNSTPNSSSSSDIMEMEYSPKFKEFNSENLNILSNALDEKVPWQKDIIREISGTILRCRSGMIKRKEKCSRNYEAKEETWLFFQGHDVQAKEEIARELAKVVFGSYSKFISLDLSIFSSTKTDSTNKEYFRNKRSRDEQSSSYIERFAQAVSSNPHRVFLVEDVEQVDYCSQRRMKKAIERGKITNSNGEEVSLSDAIIILSCESFSSRSRGVSPVKPKSTDGSDNEEAMEESGSSPCISLDLNISIDDHQSVEQSIDDVSLLESVDRCVIFRIQEL</sequence>
<feature type="compositionally biased region" description="Low complexity" evidence="6">
    <location>
        <begin position="567"/>
        <end position="580"/>
    </location>
</feature>
<dbReference type="Pfam" id="PF23569">
    <property type="entry name" value="NBD_SMAX1"/>
    <property type="match status" value="1"/>
</dbReference>
<dbReference type="Pfam" id="PF07724">
    <property type="entry name" value="AAA_2"/>
    <property type="match status" value="1"/>
</dbReference>
<dbReference type="AlphaFoldDB" id="A0A1S3ZWZ2"/>
<accession>A0A1S3ZWZ2</accession>
<dbReference type="GO" id="GO:0005634">
    <property type="term" value="C:nucleus"/>
    <property type="evidence" value="ECO:0000318"/>
    <property type="project" value="GO_Central"/>
</dbReference>
<keyword evidence="4" id="KW-0804">Transcription</keyword>
<feature type="region of interest" description="Disordered" evidence="6">
    <location>
        <begin position="559"/>
        <end position="581"/>
    </location>
</feature>
<evidence type="ECO:0000256" key="4">
    <source>
        <dbReference type="ARBA" id="ARBA00023163"/>
    </source>
</evidence>
<dbReference type="GO" id="GO:0044183">
    <property type="term" value="F:protein folding chaperone"/>
    <property type="evidence" value="ECO:0000318"/>
    <property type="project" value="GO_Central"/>
</dbReference>
<keyword evidence="8" id="KW-1185">Reference proteome</keyword>
<keyword evidence="3" id="KW-0805">Transcription regulation</keyword>
<dbReference type="Gene3D" id="3.40.50.300">
    <property type="entry name" value="P-loop containing nucleotide triphosphate hydrolases"/>
    <property type="match status" value="1"/>
</dbReference>
<dbReference type="OMA" id="ISPNCVS"/>
<keyword evidence="2 5" id="KW-0677">Repeat</keyword>
<dbReference type="InterPro" id="IPR058680">
    <property type="entry name" value="NBD_SMAX1-like"/>
</dbReference>
<evidence type="ECO:0000313" key="9">
    <source>
        <dbReference type="RefSeq" id="XP_016468816.1"/>
    </source>
</evidence>
<dbReference type="RefSeq" id="XP_016468816.1">
    <property type="nucleotide sequence ID" value="XM_016613330.1"/>
</dbReference>
<dbReference type="PROSITE" id="PS51903">
    <property type="entry name" value="CLP_R"/>
    <property type="match status" value="1"/>
</dbReference>
<evidence type="ECO:0000256" key="5">
    <source>
        <dbReference type="PROSITE-ProRule" id="PRU01251"/>
    </source>
</evidence>
<gene>
    <name evidence="9" type="primary">LOC107791290</name>
</gene>
<evidence type="ECO:0000256" key="1">
    <source>
        <dbReference type="ARBA" id="ARBA00008675"/>
    </source>
</evidence>
<evidence type="ECO:0000259" key="7">
    <source>
        <dbReference type="PROSITE" id="PS51903"/>
    </source>
</evidence>
<feature type="region of interest" description="Disordered" evidence="6">
    <location>
        <begin position="778"/>
        <end position="805"/>
    </location>
</feature>
<dbReference type="Proteomes" id="UP000790787">
    <property type="component" value="Chromosome 10"/>
</dbReference>
<dbReference type="STRING" id="4097.A0A1S3ZWZ2"/>
<dbReference type="OrthoDB" id="750498at2759"/>
<dbReference type="GO" id="GO:0005524">
    <property type="term" value="F:ATP binding"/>
    <property type="evidence" value="ECO:0007669"/>
    <property type="project" value="InterPro"/>
</dbReference>
<dbReference type="SUPFAM" id="SSF81923">
    <property type="entry name" value="Double Clp-N motif"/>
    <property type="match status" value="1"/>
</dbReference>
<dbReference type="InterPro" id="IPR004176">
    <property type="entry name" value="Clp_R_N"/>
</dbReference>
<dbReference type="RefSeq" id="XP_016468816.1">
    <property type="nucleotide sequence ID" value="XM_016613330.2"/>
</dbReference>
<dbReference type="InterPro" id="IPR003959">
    <property type="entry name" value="ATPase_AAA_core"/>
</dbReference>
<proteinExistence type="inferred from homology"/>
<comment type="similarity">
    <text evidence="1">Belongs to the ClpA/ClpB family.</text>
</comment>
<dbReference type="InterPro" id="IPR036628">
    <property type="entry name" value="Clp_N_dom_sf"/>
</dbReference>
<evidence type="ECO:0000256" key="2">
    <source>
        <dbReference type="ARBA" id="ARBA00022737"/>
    </source>
</evidence>
<name>A0A1S3ZWZ2_TOBAC</name>
<reference evidence="9" key="2">
    <citation type="submission" date="2025-08" db="UniProtKB">
        <authorList>
            <consortium name="RefSeq"/>
        </authorList>
    </citation>
    <scope>IDENTIFICATION</scope>
    <source>
        <tissue evidence="9">Leaf</tissue>
    </source>
</reference>
<evidence type="ECO:0000313" key="8">
    <source>
        <dbReference type="Proteomes" id="UP000790787"/>
    </source>
</evidence>
<dbReference type="InterPro" id="IPR051650">
    <property type="entry name" value="SL_signaling_regulator"/>
</dbReference>
<protein>
    <submittedName>
        <fullName evidence="9">Protein SMAX1-LIKE 3-like</fullName>
    </submittedName>
</protein>
<dbReference type="PANTHER" id="PTHR43572:SF31">
    <property type="entry name" value="PROTEIN SMAX1-LIKE 3"/>
    <property type="match status" value="1"/>
</dbReference>
<evidence type="ECO:0000256" key="6">
    <source>
        <dbReference type="SAM" id="MobiDB-lite"/>
    </source>
</evidence>
<evidence type="ECO:0000256" key="3">
    <source>
        <dbReference type="ARBA" id="ARBA00023015"/>
    </source>
</evidence>
<dbReference type="PaxDb" id="4097-A0A1S3ZWZ2"/>
<dbReference type="Gene3D" id="1.10.1780.10">
    <property type="entry name" value="Clp, N-terminal domain"/>
    <property type="match status" value="1"/>
</dbReference>